<dbReference type="GO" id="GO:0007095">
    <property type="term" value="P:mitotic G2 DNA damage checkpoint signaling"/>
    <property type="evidence" value="ECO:0007669"/>
    <property type="project" value="TreeGrafter"/>
</dbReference>
<feature type="compositionally biased region" description="Basic and acidic residues" evidence="4">
    <location>
        <begin position="235"/>
        <end position="249"/>
    </location>
</feature>
<organism evidence="5 6">
    <name type="scientific">Bombus vosnesenskii</name>
    <dbReference type="NCBI Taxonomy" id="207650"/>
    <lineage>
        <taxon>Eukaryota</taxon>
        <taxon>Metazoa</taxon>
        <taxon>Ecdysozoa</taxon>
        <taxon>Arthropoda</taxon>
        <taxon>Hexapoda</taxon>
        <taxon>Insecta</taxon>
        <taxon>Pterygota</taxon>
        <taxon>Neoptera</taxon>
        <taxon>Endopterygota</taxon>
        <taxon>Hymenoptera</taxon>
        <taxon>Apocrita</taxon>
        <taxon>Aculeata</taxon>
        <taxon>Apoidea</taxon>
        <taxon>Anthophila</taxon>
        <taxon>Apidae</taxon>
        <taxon>Bombus</taxon>
        <taxon>Pyrobombus</taxon>
    </lineage>
</organism>
<feature type="compositionally biased region" description="Acidic residues" evidence="4">
    <location>
        <begin position="703"/>
        <end position="713"/>
    </location>
</feature>
<dbReference type="GeneID" id="117231180"/>
<feature type="compositionally biased region" description="Basic and acidic residues" evidence="4">
    <location>
        <begin position="1024"/>
        <end position="1044"/>
    </location>
</feature>
<feature type="region of interest" description="Disordered" evidence="4">
    <location>
        <begin position="1"/>
        <end position="36"/>
    </location>
</feature>
<dbReference type="InterPro" id="IPR024146">
    <property type="entry name" value="Claspin"/>
</dbReference>
<dbReference type="GO" id="GO:0033314">
    <property type="term" value="P:mitotic DNA replication checkpoint signaling"/>
    <property type="evidence" value="ECO:0007669"/>
    <property type="project" value="TreeGrafter"/>
</dbReference>
<name>A0A6J3JYN3_9HYME</name>
<sequence>MSENKDLDNNNECHVQLEFRESEITEQSEQYTEEQKNKCLEIKNCSDIEKENIFNETLREENQERAHKNDKHENETNYSESNVDNSDFILNKFVKEKDCESEQKNDESKSQVNNNSDINTDMLNRSIKDKDKTPDQKDDKLKNNNIHSRLFSIIDSDSEEENIFTSKSKKKNVIDDEDEISNSKHDNMSTKNLNKSSTMKLIDSDSDDTSNTIHVIDTEKTASNGIKVVNNMKSRLQDLVDLESDKEREESDEEREESDEEREESDEPSSPVRQSKTTEKHKKKDPKLKPRKVSLRASKEEAMKQIQSETQRLVRETEISLPYHNPKQRTIQEFLERRKVISSFPVPTVASKLKEFSGIVSEILKEKEKEAEIFYKSSDSEEESTENNKENTDKGHINIQCTEDVKKDNVSRKLFDDDLSTTKNNEEDNEEEDNRNTMEVENETLAEAEDIECNKIIASNGTEKNATNSVQTIETHCKSSIEDKTEAKISETVANEKIDGLLQKDISQNEHKGKSICIDNDEHSLEILNDNAKIAKDPFGITTNESDEYDEYDFPPLNLDDLDDLDSPNRIKHLQDIRSLKPKLRGIPGQIIDLADDITSAKKGIHGLINRFVKKHSKPDRPVKNISKIITTQIKETPNGGLSIIKETLPYRLPYIENKDPKLEKPGAKLIRLKEELKRRMAIKRNEEWKQREQEMKEQEIEWNESINEEDTFNEPYSPNIEPHISEEDDVEEDDVYTKIEKKKKKKSAFVEDEAEVSGDEINDSDEIEDEDEDEDEHEVQESSEEDEKSERLDSENENENSTCDSNDVPAKCKTFKRIVKPVEDDSKSSVIENDKNSKEQPTSFSQIKLDDMFGKSIKENELSNNESIPVSQVHVGSDPKYQINQTPQSKSNSFDFISPITQLTALNVHLEEDKELTTEEKLLFIDPTLTEVIQTPESPQIKRGVSQKKLFAVQGDVLDEELMEISSGKFPEDKIQLNFAKEPNVSESQLLELCSGTFSSQSNNDKESIDITHRILQNTQAPNEKDSSTTETEEKNSQHLRKETASWNKLRILSSDEDDSVEEEMKMRLKKVRKLNVSDDEDENNSAISSNNEEEEEEEDDDEDEKFVDYDSEENEVIVPKKEIRQYAAKFLEEEAELSESDCDVSADEDEQDLDKLELEDGDNEEIDETQVKNQLGKLHMKQMLDEDKKEVRMLQEMLFEDGDLFSESTRERKFRWRNIGKQDDNNDVQLLEGKDGWVDVSDDEDQEKWRKMRFEREAFLAANAKNIDTEIENELNSSQIFKFGLKILKKRRINELEKENTLVEALDSKTEPKVSHTVAEMLNTSRLDGTSRTIYNVMQKRSFLARGEEALTRLATLAKRNKGPLSSIKAKNFVFTNIDSINDNASNK</sequence>
<dbReference type="GO" id="GO:0005634">
    <property type="term" value="C:nucleus"/>
    <property type="evidence" value="ECO:0007669"/>
    <property type="project" value="UniProtKB-SubCell"/>
</dbReference>
<feature type="compositionally biased region" description="Polar residues" evidence="4">
    <location>
        <begin position="76"/>
        <end position="85"/>
    </location>
</feature>
<dbReference type="GO" id="GO:0010997">
    <property type="term" value="F:anaphase-promoting complex binding"/>
    <property type="evidence" value="ECO:0007669"/>
    <property type="project" value="TreeGrafter"/>
</dbReference>
<feature type="compositionally biased region" description="Basic and acidic residues" evidence="4">
    <location>
        <begin position="386"/>
        <end position="396"/>
    </location>
</feature>
<proteinExistence type="predicted"/>
<comment type="subcellular location">
    <subcellularLocation>
        <location evidence="1">Nucleus</location>
    </subcellularLocation>
</comment>
<feature type="region of interest" description="Disordered" evidence="4">
    <location>
        <begin position="417"/>
        <end position="438"/>
    </location>
</feature>
<feature type="compositionally biased region" description="Basic residues" evidence="4">
    <location>
        <begin position="279"/>
        <end position="294"/>
    </location>
</feature>
<feature type="compositionally biased region" description="Acidic residues" evidence="4">
    <location>
        <begin position="1093"/>
        <end position="1115"/>
    </location>
</feature>
<keyword evidence="3" id="KW-0539">Nucleus</keyword>
<evidence type="ECO:0000313" key="6">
    <source>
        <dbReference type="RefSeq" id="XP_033345240.1"/>
    </source>
</evidence>
<protein>
    <submittedName>
        <fullName evidence="6">Claspin isoform X1</fullName>
    </submittedName>
</protein>
<keyword evidence="5" id="KW-1185">Reference proteome</keyword>
<dbReference type="RefSeq" id="XP_033345240.1">
    <property type="nucleotide sequence ID" value="XM_033489349.1"/>
</dbReference>
<feature type="compositionally biased region" description="Polar residues" evidence="4">
    <location>
        <begin position="189"/>
        <end position="199"/>
    </location>
</feature>
<evidence type="ECO:0000256" key="3">
    <source>
        <dbReference type="ARBA" id="ARBA00023242"/>
    </source>
</evidence>
<feature type="region of interest" description="Disordered" evidence="4">
    <location>
        <begin position="703"/>
        <end position="851"/>
    </location>
</feature>
<feature type="region of interest" description="Disordered" evidence="4">
    <location>
        <begin position="1074"/>
        <end position="1115"/>
    </location>
</feature>
<dbReference type="PANTHER" id="PTHR14396:SF10">
    <property type="entry name" value="CLASPIN"/>
    <property type="match status" value="1"/>
</dbReference>
<dbReference type="Proteomes" id="UP000504631">
    <property type="component" value="Unplaced"/>
</dbReference>
<feature type="compositionally biased region" description="Basic and acidic residues" evidence="4">
    <location>
        <begin position="93"/>
        <end position="109"/>
    </location>
</feature>
<feature type="region of interest" description="Disordered" evidence="4">
    <location>
        <begin position="374"/>
        <end position="400"/>
    </location>
</feature>
<feature type="compositionally biased region" description="Acidic residues" evidence="4">
    <location>
        <begin position="250"/>
        <end position="267"/>
    </location>
</feature>
<feature type="region of interest" description="Disordered" evidence="4">
    <location>
        <begin position="57"/>
        <end position="310"/>
    </location>
</feature>
<dbReference type="KEGG" id="bvk:117231180"/>
<feature type="compositionally biased region" description="Acidic residues" evidence="4">
    <location>
        <begin position="751"/>
        <end position="788"/>
    </location>
</feature>
<evidence type="ECO:0000256" key="4">
    <source>
        <dbReference type="SAM" id="MobiDB-lite"/>
    </source>
</evidence>
<gene>
    <name evidence="6" type="primary">LOC117231180</name>
</gene>
<feature type="region of interest" description="Disordered" evidence="4">
    <location>
        <begin position="1017"/>
        <end position="1044"/>
    </location>
</feature>
<feature type="compositionally biased region" description="Basic and acidic residues" evidence="4">
    <location>
        <begin position="821"/>
        <end position="839"/>
    </location>
</feature>
<evidence type="ECO:0000256" key="2">
    <source>
        <dbReference type="ARBA" id="ARBA00022553"/>
    </source>
</evidence>
<feature type="compositionally biased region" description="Polar residues" evidence="4">
    <location>
        <begin position="110"/>
        <end position="123"/>
    </location>
</feature>
<accession>A0A6J3JYN3</accession>
<evidence type="ECO:0000256" key="1">
    <source>
        <dbReference type="ARBA" id="ARBA00004123"/>
    </source>
</evidence>
<feature type="compositionally biased region" description="Basic and acidic residues" evidence="4">
    <location>
        <begin position="126"/>
        <end position="142"/>
    </location>
</feature>
<evidence type="ECO:0000313" key="5">
    <source>
        <dbReference type="Proteomes" id="UP000504631"/>
    </source>
</evidence>
<keyword evidence="2" id="KW-0597">Phosphoprotein</keyword>
<feature type="compositionally biased region" description="Basic and acidic residues" evidence="4">
    <location>
        <begin position="57"/>
        <end position="75"/>
    </location>
</feature>
<reference evidence="6" key="1">
    <citation type="submission" date="2025-08" db="UniProtKB">
        <authorList>
            <consortium name="RefSeq"/>
        </authorList>
    </citation>
    <scope>IDENTIFICATION</scope>
    <source>
        <tissue evidence="6">Muscle</tissue>
    </source>
</reference>
<dbReference type="PANTHER" id="PTHR14396">
    <property type="entry name" value="CLASPIN"/>
    <property type="match status" value="1"/>
</dbReference>